<gene>
    <name evidence="1" type="ORF">NDU88_005007</name>
</gene>
<reference evidence="1" key="1">
    <citation type="journal article" date="2022" name="bioRxiv">
        <title>Sequencing and chromosome-scale assembly of the giantPleurodeles waltlgenome.</title>
        <authorList>
            <person name="Brown T."/>
            <person name="Elewa A."/>
            <person name="Iarovenko S."/>
            <person name="Subramanian E."/>
            <person name="Araus A.J."/>
            <person name="Petzold A."/>
            <person name="Susuki M."/>
            <person name="Suzuki K.-i.T."/>
            <person name="Hayashi T."/>
            <person name="Toyoda A."/>
            <person name="Oliveira C."/>
            <person name="Osipova E."/>
            <person name="Leigh N.D."/>
            <person name="Simon A."/>
            <person name="Yun M.H."/>
        </authorList>
    </citation>
    <scope>NUCLEOTIDE SEQUENCE</scope>
    <source>
        <strain evidence="1">20211129_DDA</strain>
        <tissue evidence="1">Liver</tissue>
    </source>
</reference>
<sequence length="89" mass="9686">MVVGVVIAREQCVVMGVLVMEAVADNVVHAGVRVDNTEREVEDEEEGDTVEAVDVGMVIDRVSCPEDAEKGKRNGRTVKSTGFLGFFWC</sequence>
<dbReference type="EMBL" id="JANPWB010000009">
    <property type="protein sequence ID" value="KAJ1152230.1"/>
    <property type="molecule type" value="Genomic_DNA"/>
</dbReference>
<organism evidence="1 2">
    <name type="scientific">Pleurodeles waltl</name>
    <name type="common">Iberian ribbed newt</name>
    <dbReference type="NCBI Taxonomy" id="8319"/>
    <lineage>
        <taxon>Eukaryota</taxon>
        <taxon>Metazoa</taxon>
        <taxon>Chordata</taxon>
        <taxon>Craniata</taxon>
        <taxon>Vertebrata</taxon>
        <taxon>Euteleostomi</taxon>
        <taxon>Amphibia</taxon>
        <taxon>Batrachia</taxon>
        <taxon>Caudata</taxon>
        <taxon>Salamandroidea</taxon>
        <taxon>Salamandridae</taxon>
        <taxon>Pleurodelinae</taxon>
        <taxon>Pleurodeles</taxon>
    </lineage>
</organism>
<evidence type="ECO:0000313" key="1">
    <source>
        <dbReference type="EMBL" id="KAJ1152230.1"/>
    </source>
</evidence>
<keyword evidence="2" id="KW-1185">Reference proteome</keyword>
<proteinExistence type="predicted"/>
<dbReference type="Proteomes" id="UP001066276">
    <property type="component" value="Chromosome 5"/>
</dbReference>
<name>A0AAV7RL36_PLEWA</name>
<dbReference type="AlphaFoldDB" id="A0AAV7RL36"/>
<protein>
    <submittedName>
        <fullName evidence="1">Uncharacterized protein</fullName>
    </submittedName>
</protein>
<comment type="caution">
    <text evidence="1">The sequence shown here is derived from an EMBL/GenBank/DDBJ whole genome shotgun (WGS) entry which is preliminary data.</text>
</comment>
<accession>A0AAV7RL36</accession>
<evidence type="ECO:0000313" key="2">
    <source>
        <dbReference type="Proteomes" id="UP001066276"/>
    </source>
</evidence>